<feature type="domain" description="Tf2-1-like SH3-like" evidence="1">
    <location>
        <begin position="108"/>
        <end position="151"/>
    </location>
</feature>
<dbReference type="AlphaFoldDB" id="A0A1Y1N7U2"/>
<dbReference type="EMBL" id="GEZM01010644">
    <property type="protein sequence ID" value="JAV93951.1"/>
    <property type="molecule type" value="Transcribed_RNA"/>
</dbReference>
<dbReference type="EMBL" id="GEZM01010641">
    <property type="protein sequence ID" value="JAV93957.1"/>
    <property type="molecule type" value="Transcribed_RNA"/>
</dbReference>
<dbReference type="EMBL" id="GEZM01010646">
    <property type="protein sequence ID" value="JAV93947.1"/>
    <property type="molecule type" value="Transcribed_RNA"/>
</dbReference>
<evidence type="ECO:0000313" key="2">
    <source>
        <dbReference type="EMBL" id="JAV93951.1"/>
    </source>
</evidence>
<dbReference type="EMBL" id="GEZM01010651">
    <property type="protein sequence ID" value="JAV93937.1"/>
    <property type="molecule type" value="Transcribed_RNA"/>
</dbReference>
<dbReference type="EMBL" id="GEZM01010648">
    <property type="protein sequence ID" value="JAV93942.1"/>
    <property type="molecule type" value="Transcribed_RNA"/>
</dbReference>
<evidence type="ECO:0000259" key="1">
    <source>
        <dbReference type="Pfam" id="PF24626"/>
    </source>
</evidence>
<dbReference type="Gene3D" id="3.30.420.10">
    <property type="entry name" value="Ribonuclease H-like superfamily/Ribonuclease H"/>
    <property type="match status" value="1"/>
</dbReference>
<dbReference type="GO" id="GO:0003676">
    <property type="term" value="F:nucleic acid binding"/>
    <property type="evidence" value="ECO:0007669"/>
    <property type="project" value="InterPro"/>
</dbReference>
<organism evidence="2">
    <name type="scientific">Photinus pyralis</name>
    <name type="common">Common eastern firefly</name>
    <name type="synonym">Lampyris pyralis</name>
    <dbReference type="NCBI Taxonomy" id="7054"/>
    <lineage>
        <taxon>Eukaryota</taxon>
        <taxon>Metazoa</taxon>
        <taxon>Ecdysozoa</taxon>
        <taxon>Arthropoda</taxon>
        <taxon>Hexapoda</taxon>
        <taxon>Insecta</taxon>
        <taxon>Pterygota</taxon>
        <taxon>Neoptera</taxon>
        <taxon>Endopterygota</taxon>
        <taxon>Coleoptera</taxon>
        <taxon>Polyphaga</taxon>
        <taxon>Elateriformia</taxon>
        <taxon>Elateroidea</taxon>
        <taxon>Lampyridae</taxon>
        <taxon>Lampyrinae</taxon>
        <taxon>Photinus</taxon>
    </lineage>
</organism>
<dbReference type="EMBL" id="GEZM01010645">
    <property type="protein sequence ID" value="JAV93949.1"/>
    <property type="molecule type" value="Transcribed_RNA"/>
</dbReference>
<proteinExistence type="predicted"/>
<sequence>MLRQTVEANHRNWAQLLPKVACAIRSAKHEVLDNSPYFVNFGREMNLDGNSNNFQNEEDDLDIKRRMGKASDKMEQKYNLRRRDEQFIVGQQVYRKNYVLSDASKYFTAKLAPKYIGPFIIHKRLNPWTYELKDDKGVNKGVWNVKDLKNCLDKQDL</sequence>
<dbReference type="Pfam" id="PF24626">
    <property type="entry name" value="SH3_Tf2-1"/>
    <property type="match status" value="1"/>
</dbReference>
<protein>
    <recommendedName>
        <fullName evidence="1">Tf2-1-like SH3-like domain-containing protein</fullName>
    </recommendedName>
</protein>
<dbReference type="EMBL" id="GEZM01010647">
    <property type="protein sequence ID" value="JAV93945.1"/>
    <property type="molecule type" value="Transcribed_RNA"/>
</dbReference>
<reference evidence="2" key="1">
    <citation type="journal article" date="2016" name="Sci. Rep.">
        <title>Molecular characterization of firefly nuptial gifts: a multi-omics approach sheds light on postcopulatory sexual selection.</title>
        <authorList>
            <person name="Al-Wathiqui N."/>
            <person name="Fallon T.R."/>
            <person name="South A."/>
            <person name="Weng J.K."/>
            <person name="Lewis S.M."/>
        </authorList>
    </citation>
    <scope>NUCLEOTIDE SEQUENCE</scope>
</reference>
<dbReference type="InterPro" id="IPR056924">
    <property type="entry name" value="SH3_Tf2-1"/>
</dbReference>
<dbReference type="InterPro" id="IPR036397">
    <property type="entry name" value="RNaseH_sf"/>
</dbReference>
<accession>A0A1Y1N7U2</accession>
<name>A0A1Y1N7U2_PHOPY</name>
<dbReference type="EMBL" id="GEZM01010652">
    <property type="protein sequence ID" value="JAV93934.1"/>
    <property type="molecule type" value="Transcribed_RNA"/>
</dbReference>